<dbReference type="GO" id="GO:0008909">
    <property type="term" value="F:isochorismate synthase activity"/>
    <property type="evidence" value="ECO:0007669"/>
    <property type="project" value="UniProtKB-EC"/>
</dbReference>
<dbReference type="EC" id="5.4.4.2" evidence="3"/>
<evidence type="ECO:0000256" key="2">
    <source>
        <dbReference type="ARBA" id="ARBA00005297"/>
    </source>
</evidence>
<evidence type="ECO:0000313" key="8">
    <source>
        <dbReference type="Proteomes" id="UP000183376"/>
    </source>
</evidence>
<feature type="domain" description="Chorismate-utilising enzyme C-terminal" evidence="6">
    <location>
        <begin position="159"/>
        <end position="408"/>
    </location>
</feature>
<dbReference type="AlphaFoldDB" id="A0A1G9Z496"/>
<name>A0A1G9Z496_ALLAB</name>
<organism evidence="7 8">
    <name type="scientific">Allokutzneria albata</name>
    <name type="common">Kibdelosporangium albatum</name>
    <dbReference type="NCBI Taxonomy" id="211114"/>
    <lineage>
        <taxon>Bacteria</taxon>
        <taxon>Bacillati</taxon>
        <taxon>Actinomycetota</taxon>
        <taxon>Actinomycetes</taxon>
        <taxon>Pseudonocardiales</taxon>
        <taxon>Pseudonocardiaceae</taxon>
        <taxon>Allokutzneria</taxon>
    </lineage>
</organism>
<comment type="catalytic activity">
    <reaction evidence="1">
        <text>chorismate = isochorismate</text>
        <dbReference type="Rhea" id="RHEA:18985"/>
        <dbReference type="ChEBI" id="CHEBI:29748"/>
        <dbReference type="ChEBI" id="CHEBI:29780"/>
        <dbReference type="EC" id="5.4.4.2"/>
    </reaction>
</comment>
<dbReference type="PANTHER" id="PTHR42839:SF2">
    <property type="entry name" value="ISOCHORISMATE SYNTHASE ENTC"/>
    <property type="match status" value="1"/>
</dbReference>
<dbReference type="EMBL" id="LT629701">
    <property type="protein sequence ID" value="SDN15765.1"/>
    <property type="molecule type" value="Genomic_DNA"/>
</dbReference>
<dbReference type="NCBIfam" id="TIGR00543">
    <property type="entry name" value="isochor_syn"/>
    <property type="match status" value="1"/>
</dbReference>
<proteinExistence type="inferred from homology"/>
<dbReference type="Pfam" id="PF00425">
    <property type="entry name" value="Chorismate_bind"/>
    <property type="match status" value="1"/>
</dbReference>
<dbReference type="InterPro" id="IPR004561">
    <property type="entry name" value="IsoChor_synthase"/>
</dbReference>
<gene>
    <name evidence="7" type="ORF">SAMN04489726_5234</name>
</gene>
<comment type="similarity">
    <text evidence="2">Belongs to the isochorismate synthase family.</text>
</comment>
<evidence type="ECO:0000256" key="3">
    <source>
        <dbReference type="ARBA" id="ARBA00012824"/>
    </source>
</evidence>
<dbReference type="InterPro" id="IPR015890">
    <property type="entry name" value="Chorismate_C"/>
</dbReference>
<dbReference type="PANTHER" id="PTHR42839">
    <property type="entry name" value="ISOCHORISMATE SYNTHASE ENTC"/>
    <property type="match status" value="1"/>
</dbReference>
<sequence>MTSAPEKGIAARLRVHSRPMGADTELLDLLPTPDGVLTWVRGGEGLVGWGEAARFTPSGPNRFIDAELWWRAVRERSEVVDEVGLPGTGAVAFVSMAFADHPGDSVLVVPRVIVGRRGGTTWVTEISSDEDSSPVNRSVQPVRRTGTVRYSEGELPVTGYRHAVRAAVDRMRAGELGKVVLAHDLLATADEPFDPRFLLHGLAGRYPSCWVYAVEGLLGATPEMLLSKLDDEVTSRVLAGTSWPHEGVTADELATRLLTSAKNREEHAYAVESLVDTLRPHCSTLEAPDAPQVLRLPNVLHLSSDVTGRLRPTANAPSLLRLAAAVHPTAAVGGTPQKAAVEMITELERMDRGRYAGPVGWIDADGDGELGIALRCAQVNGATARLFAGCGLVADSDPDSEVTEAAAKLVPIRDALEGN</sequence>
<protein>
    <recommendedName>
        <fullName evidence="3">isochorismate synthase</fullName>
        <ecNumber evidence="3">5.4.4.2</ecNumber>
    </recommendedName>
    <alternativeName>
        <fullName evidence="5">Isochorismate mutase</fullName>
    </alternativeName>
</protein>
<reference evidence="7 8" key="1">
    <citation type="submission" date="2016-10" db="EMBL/GenBank/DDBJ databases">
        <authorList>
            <person name="de Groot N.N."/>
        </authorList>
    </citation>
    <scope>NUCLEOTIDE SEQUENCE [LARGE SCALE GENOMIC DNA]</scope>
    <source>
        <strain evidence="7 8">DSM 44149</strain>
    </source>
</reference>
<accession>A0A1G9Z496</accession>
<dbReference type="Proteomes" id="UP000183376">
    <property type="component" value="Chromosome I"/>
</dbReference>
<dbReference type="RefSeq" id="WP_043810221.1">
    <property type="nucleotide sequence ID" value="NZ_JOEF01000002.1"/>
</dbReference>
<dbReference type="InterPro" id="IPR005801">
    <property type="entry name" value="ADC_synthase"/>
</dbReference>
<keyword evidence="4" id="KW-0413">Isomerase</keyword>
<dbReference type="SUPFAM" id="SSF56322">
    <property type="entry name" value="ADC synthase"/>
    <property type="match status" value="1"/>
</dbReference>
<dbReference type="Gene3D" id="3.60.120.10">
    <property type="entry name" value="Anthranilate synthase"/>
    <property type="match status" value="1"/>
</dbReference>
<evidence type="ECO:0000256" key="1">
    <source>
        <dbReference type="ARBA" id="ARBA00000799"/>
    </source>
</evidence>
<evidence type="ECO:0000256" key="4">
    <source>
        <dbReference type="ARBA" id="ARBA00023235"/>
    </source>
</evidence>
<dbReference type="eggNOG" id="COG1169">
    <property type="taxonomic scope" value="Bacteria"/>
</dbReference>
<evidence type="ECO:0000256" key="5">
    <source>
        <dbReference type="ARBA" id="ARBA00041564"/>
    </source>
</evidence>
<dbReference type="STRING" id="211114.SAMN04489726_5234"/>
<evidence type="ECO:0000259" key="6">
    <source>
        <dbReference type="Pfam" id="PF00425"/>
    </source>
</evidence>
<evidence type="ECO:0000313" key="7">
    <source>
        <dbReference type="EMBL" id="SDN15765.1"/>
    </source>
</evidence>
<keyword evidence="8" id="KW-1185">Reference proteome</keyword>